<comment type="caution">
    <text evidence="1">The sequence shown here is derived from an EMBL/GenBank/DDBJ whole genome shotgun (WGS) entry which is preliminary data.</text>
</comment>
<dbReference type="EMBL" id="DSKL01000172">
    <property type="protein sequence ID" value="HEH82178.1"/>
    <property type="molecule type" value="Genomic_DNA"/>
</dbReference>
<name>A0A7C2C1J6_9DEIN</name>
<protein>
    <submittedName>
        <fullName evidence="1">Uncharacterized protein</fullName>
    </submittedName>
</protein>
<evidence type="ECO:0000313" key="1">
    <source>
        <dbReference type="EMBL" id="HEH82178.1"/>
    </source>
</evidence>
<dbReference type="AlphaFoldDB" id="A0A7C2C1J6"/>
<organism evidence="1">
    <name type="scientific">Thermus islandicus</name>
    <dbReference type="NCBI Taxonomy" id="540988"/>
    <lineage>
        <taxon>Bacteria</taxon>
        <taxon>Thermotogati</taxon>
        <taxon>Deinococcota</taxon>
        <taxon>Deinococci</taxon>
        <taxon>Thermales</taxon>
        <taxon>Thermaceae</taxon>
        <taxon>Thermus</taxon>
    </lineage>
</organism>
<accession>A0A7C2C1J6</accession>
<reference evidence="1" key="1">
    <citation type="journal article" date="2020" name="mSystems">
        <title>Genome- and Community-Level Interaction Insights into Carbon Utilization and Element Cycling Functions of Hydrothermarchaeota in Hydrothermal Sediment.</title>
        <authorList>
            <person name="Zhou Z."/>
            <person name="Liu Y."/>
            <person name="Xu W."/>
            <person name="Pan J."/>
            <person name="Luo Z.H."/>
            <person name="Li M."/>
        </authorList>
    </citation>
    <scope>NUCLEOTIDE SEQUENCE [LARGE SCALE GENOMIC DNA]</scope>
    <source>
        <strain evidence="1">SpSt-246</strain>
    </source>
</reference>
<gene>
    <name evidence="1" type="ORF">ENP73_04090</name>
</gene>
<proteinExistence type="predicted"/>
<sequence>MIAAVGAGLRAYTEYARVELPNGDELDEEAFLDEVQREVLEVVLAQVMRVDRAGVGAVDRPTRFYVLARYEYGEAAVDFGEANILAKGLGVELDGPGGLSERPAPLVRKVKDTVALLDYTARGADEALGLPRDGAPPRLIDVLHRLLWLVEHTPAKVGEFLAAAQPDGGQLRLVAQALAGQPLGRAAGRGDGPAERTREQQALDRLLASWRPVVEETLFTRGGRP</sequence>